<keyword evidence="7" id="KW-1185">Reference proteome</keyword>
<evidence type="ECO:0000256" key="2">
    <source>
        <dbReference type="ARBA" id="ARBA00006343"/>
    </source>
</evidence>
<feature type="domain" description="GINS subunit" evidence="5">
    <location>
        <begin position="70"/>
        <end position="150"/>
    </location>
</feature>
<evidence type="ECO:0000313" key="6">
    <source>
        <dbReference type="EMBL" id="KAK7390560.1"/>
    </source>
</evidence>
<proteinExistence type="inferred from homology"/>
<dbReference type="PANTHER" id="PTHR22768:SF0">
    <property type="entry name" value="DNA REPLICATION COMPLEX GINS PROTEIN PSF3"/>
    <property type="match status" value="1"/>
</dbReference>
<evidence type="ECO:0000256" key="4">
    <source>
        <dbReference type="ARBA" id="ARBA00023242"/>
    </source>
</evidence>
<evidence type="ECO:0000313" key="7">
    <source>
        <dbReference type="Proteomes" id="UP001386955"/>
    </source>
</evidence>
<dbReference type="GO" id="GO:1902975">
    <property type="term" value="P:mitotic DNA replication initiation"/>
    <property type="evidence" value="ECO:0007669"/>
    <property type="project" value="TreeGrafter"/>
</dbReference>
<name>A0AAN9S859_PSOTE</name>
<evidence type="ECO:0000256" key="3">
    <source>
        <dbReference type="ARBA" id="ARBA00022705"/>
    </source>
</evidence>
<dbReference type="Pfam" id="PF05916">
    <property type="entry name" value="Sld5"/>
    <property type="match status" value="1"/>
</dbReference>
<dbReference type="Gene3D" id="1.20.58.2050">
    <property type="match status" value="1"/>
</dbReference>
<dbReference type="SUPFAM" id="SSF160059">
    <property type="entry name" value="PriA/YqbF domain"/>
    <property type="match status" value="1"/>
</dbReference>
<keyword evidence="4" id="KW-0539">Nucleus</keyword>
<dbReference type="AlphaFoldDB" id="A0AAN9S859"/>
<dbReference type="InterPro" id="IPR010492">
    <property type="entry name" value="GINS_Psf3"/>
</dbReference>
<comment type="caution">
    <text evidence="6">The sequence shown here is derived from an EMBL/GenBank/DDBJ whole genome shotgun (WGS) entry which is preliminary data.</text>
</comment>
<reference evidence="6 7" key="1">
    <citation type="submission" date="2024-01" db="EMBL/GenBank/DDBJ databases">
        <title>The genomes of 5 underutilized Papilionoideae crops provide insights into root nodulation and disease resistanc.</title>
        <authorList>
            <person name="Jiang F."/>
        </authorList>
    </citation>
    <scope>NUCLEOTIDE SEQUENCE [LARGE SCALE GENOMIC DNA]</scope>
    <source>
        <strain evidence="6">DUOXIRENSHENG_FW03</strain>
        <tissue evidence="6">Leaves</tissue>
    </source>
</reference>
<evidence type="ECO:0000259" key="5">
    <source>
        <dbReference type="Pfam" id="PF05916"/>
    </source>
</evidence>
<dbReference type="PANTHER" id="PTHR22768">
    <property type="entry name" value="DNA REPLICATION COMPLEX GINS PROTEIN PSF3"/>
    <property type="match status" value="1"/>
</dbReference>
<dbReference type="Proteomes" id="UP001386955">
    <property type="component" value="Unassembled WGS sequence"/>
</dbReference>
<dbReference type="GO" id="GO:0000811">
    <property type="term" value="C:GINS complex"/>
    <property type="evidence" value="ECO:0007669"/>
    <property type="project" value="TreeGrafter"/>
</dbReference>
<protein>
    <recommendedName>
        <fullName evidence="5">GINS subunit domain-containing protein</fullName>
    </recommendedName>
</protein>
<dbReference type="EMBL" id="JAYMYS010000006">
    <property type="protein sequence ID" value="KAK7390560.1"/>
    <property type="molecule type" value="Genomic_DNA"/>
</dbReference>
<gene>
    <name evidence="6" type="ORF">VNO78_25869</name>
</gene>
<sequence length="217" mass="25317">MGVSPFSSLREWLDQCRNSKLEDRMDKYYHIDDIIMEEEIETGSKVELPFWLAHELQLRQAVSVNVASCFDQKTRQELHADSAAVDLRSRCPFFYEFGCKIAPILDDRTIGFLLLSAFKRRYKEILTKAHTVTFAAGSKFWTILTKEEINCEMLCLYSSFVWSQFFHHELLNLIFVLMLDVAYETAQSAMASFKKWRIGGPRFQIASVLSRKRKSME</sequence>
<dbReference type="SUPFAM" id="SSF158573">
    <property type="entry name" value="GINS helical bundle-like"/>
    <property type="match status" value="1"/>
</dbReference>
<organism evidence="6 7">
    <name type="scientific">Psophocarpus tetragonolobus</name>
    <name type="common">Winged bean</name>
    <name type="synonym">Dolichos tetragonolobus</name>
    <dbReference type="NCBI Taxonomy" id="3891"/>
    <lineage>
        <taxon>Eukaryota</taxon>
        <taxon>Viridiplantae</taxon>
        <taxon>Streptophyta</taxon>
        <taxon>Embryophyta</taxon>
        <taxon>Tracheophyta</taxon>
        <taxon>Spermatophyta</taxon>
        <taxon>Magnoliopsida</taxon>
        <taxon>eudicotyledons</taxon>
        <taxon>Gunneridae</taxon>
        <taxon>Pentapetalae</taxon>
        <taxon>rosids</taxon>
        <taxon>fabids</taxon>
        <taxon>Fabales</taxon>
        <taxon>Fabaceae</taxon>
        <taxon>Papilionoideae</taxon>
        <taxon>50 kb inversion clade</taxon>
        <taxon>NPAAA clade</taxon>
        <taxon>indigoferoid/millettioid clade</taxon>
        <taxon>Phaseoleae</taxon>
        <taxon>Psophocarpus</taxon>
    </lineage>
</organism>
<dbReference type="CDD" id="cd21693">
    <property type="entry name" value="GINS_B_Psf3"/>
    <property type="match status" value="1"/>
</dbReference>
<dbReference type="CDD" id="cd11713">
    <property type="entry name" value="GINS_A_psf3"/>
    <property type="match status" value="1"/>
</dbReference>
<comment type="subcellular location">
    <subcellularLocation>
        <location evidence="1">Nucleus</location>
    </subcellularLocation>
</comment>
<dbReference type="InterPro" id="IPR038437">
    <property type="entry name" value="GINS_Psf3_sf"/>
</dbReference>
<dbReference type="InterPro" id="IPR021151">
    <property type="entry name" value="GINS_A"/>
</dbReference>
<dbReference type="InterPro" id="IPR036224">
    <property type="entry name" value="GINS_bundle-like_dom_sf"/>
</dbReference>
<accession>A0AAN9S859</accession>
<evidence type="ECO:0000256" key="1">
    <source>
        <dbReference type="ARBA" id="ARBA00004123"/>
    </source>
</evidence>
<keyword evidence="3" id="KW-0235">DNA replication</keyword>
<comment type="similarity">
    <text evidence="2">Belongs to the GINS3/PSF3 family.</text>
</comment>